<gene>
    <name evidence="1" type="ORF">PGX00_07600</name>
</gene>
<comment type="caution">
    <text evidence="1">The sequence shown here is derived from an EMBL/GenBank/DDBJ whole genome shotgun (WGS) entry which is preliminary data.</text>
</comment>
<organism evidence="1 2">
    <name type="scientific">Vibrio algarum</name>
    <dbReference type="NCBI Taxonomy" id="3020714"/>
    <lineage>
        <taxon>Bacteria</taxon>
        <taxon>Pseudomonadati</taxon>
        <taxon>Pseudomonadota</taxon>
        <taxon>Gammaproteobacteria</taxon>
        <taxon>Vibrionales</taxon>
        <taxon>Vibrionaceae</taxon>
        <taxon>Vibrio</taxon>
    </lineage>
</organism>
<reference evidence="1 2" key="1">
    <citation type="submission" date="2023-01" db="EMBL/GenBank/DDBJ databases">
        <title>Vibrio sp. KJ40-1 sp.nov, isolated from marine algae.</title>
        <authorList>
            <person name="Butt M."/>
            <person name="Kim J.M.J."/>
            <person name="Jeon C.O.C."/>
        </authorList>
    </citation>
    <scope>NUCLEOTIDE SEQUENCE [LARGE SCALE GENOMIC DNA]</scope>
    <source>
        <strain evidence="1 2">KJ40-1</strain>
    </source>
</reference>
<evidence type="ECO:0000313" key="2">
    <source>
        <dbReference type="Proteomes" id="UP001210678"/>
    </source>
</evidence>
<proteinExistence type="predicted"/>
<accession>A0ABT4YQP2</accession>
<keyword evidence="2" id="KW-1185">Reference proteome</keyword>
<dbReference type="RefSeq" id="WP_272134192.1">
    <property type="nucleotide sequence ID" value="NZ_JAQLOI010000001.1"/>
</dbReference>
<dbReference type="Proteomes" id="UP001210678">
    <property type="component" value="Unassembled WGS sequence"/>
</dbReference>
<dbReference type="EMBL" id="JAQLOI010000001">
    <property type="protein sequence ID" value="MDB1123531.1"/>
    <property type="molecule type" value="Genomic_DNA"/>
</dbReference>
<name>A0ABT4YQP2_9VIBR</name>
<evidence type="ECO:0000313" key="1">
    <source>
        <dbReference type="EMBL" id="MDB1123531.1"/>
    </source>
</evidence>
<sequence>MVDFVEKLRLKGKAEEDIYFAKHDKELIEAMHRRADNLALESELSLSDEDIEIVTNAAKEK</sequence>
<protein>
    <submittedName>
        <fullName evidence="1">Uncharacterized protein</fullName>
    </submittedName>
</protein>